<feature type="transmembrane region" description="Helical" evidence="2">
    <location>
        <begin position="220"/>
        <end position="243"/>
    </location>
</feature>
<protein>
    <recommendedName>
        <fullName evidence="3">SMODS and SLOG-associating 2TM effector domain-containing protein</fullName>
    </recommendedName>
</protein>
<feature type="domain" description="SMODS and SLOG-associating 2TM effector" evidence="3">
    <location>
        <begin position="206"/>
        <end position="320"/>
    </location>
</feature>
<dbReference type="PANTHER" id="PTHR38793">
    <property type="entry name" value="SLATT_FUNGAL DOMAIN-CONTAINING PROTEIN-RELATED"/>
    <property type="match status" value="1"/>
</dbReference>
<dbReference type="Proteomes" id="UP000308549">
    <property type="component" value="Unassembled WGS sequence"/>
</dbReference>
<evidence type="ECO:0000256" key="2">
    <source>
        <dbReference type="SAM" id="Phobius"/>
    </source>
</evidence>
<dbReference type="PANTHER" id="PTHR38793:SF3">
    <property type="entry name" value="SMODS AND SLOG-ASSOCIATING 2TM EFFECTOR DOMAIN-CONTAINING PROTEIN"/>
    <property type="match status" value="1"/>
</dbReference>
<dbReference type="AlphaFoldDB" id="A0A4U0TU74"/>
<dbReference type="Pfam" id="PF18142">
    <property type="entry name" value="SLATT_fungal"/>
    <property type="match status" value="1"/>
</dbReference>
<feature type="compositionally biased region" description="Polar residues" evidence="1">
    <location>
        <begin position="135"/>
        <end position="145"/>
    </location>
</feature>
<gene>
    <name evidence="4" type="ORF">B0A50_05377</name>
</gene>
<dbReference type="EMBL" id="NAJL01000034">
    <property type="protein sequence ID" value="TKA25516.1"/>
    <property type="molecule type" value="Genomic_DNA"/>
</dbReference>
<organism evidence="4 5">
    <name type="scientific">Salinomyces thailandicus</name>
    <dbReference type="NCBI Taxonomy" id="706561"/>
    <lineage>
        <taxon>Eukaryota</taxon>
        <taxon>Fungi</taxon>
        <taxon>Dikarya</taxon>
        <taxon>Ascomycota</taxon>
        <taxon>Pezizomycotina</taxon>
        <taxon>Dothideomycetes</taxon>
        <taxon>Dothideomycetidae</taxon>
        <taxon>Mycosphaerellales</taxon>
        <taxon>Teratosphaeriaceae</taxon>
        <taxon>Salinomyces</taxon>
    </lineage>
</organism>
<proteinExistence type="predicted"/>
<keyword evidence="2" id="KW-1133">Transmembrane helix</keyword>
<evidence type="ECO:0000313" key="4">
    <source>
        <dbReference type="EMBL" id="TKA25516.1"/>
    </source>
</evidence>
<evidence type="ECO:0000256" key="1">
    <source>
        <dbReference type="SAM" id="MobiDB-lite"/>
    </source>
</evidence>
<feature type="compositionally biased region" description="Polar residues" evidence="1">
    <location>
        <begin position="65"/>
        <end position="84"/>
    </location>
</feature>
<dbReference type="OrthoDB" id="4472872at2759"/>
<name>A0A4U0TU74_9PEZI</name>
<feature type="compositionally biased region" description="Basic and acidic residues" evidence="1">
    <location>
        <begin position="22"/>
        <end position="48"/>
    </location>
</feature>
<reference evidence="4 5" key="1">
    <citation type="submission" date="2017-03" db="EMBL/GenBank/DDBJ databases">
        <title>Genomes of endolithic fungi from Antarctica.</title>
        <authorList>
            <person name="Coleine C."/>
            <person name="Masonjones S."/>
            <person name="Stajich J.E."/>
        </authorList>
    </citation>
    <scope>NUCLEOTIDE SEQUENCE [LARGE SCALE GENOMIC DNA]</scope>
    <source>
        <strain evidence="4 5">CCFEE 6315</strain>
    </source>
</reference>
<keyword evidence="5" id="KW-1185">Reference proteome</keyword>
<evidence type="ECO:0000313" key="5">
    <source>
        <dbReference type="Proteomes" id="UP000308549"/>
    </source>
</evidence>
<feature type="transmembrane region" description="Helical" evidence="2">
    <location>
        <begin position="249"/>
        <end position="268"/>
    </location>
</feature>
<comment type="caution">
    <text evidence="4">The sequence shown here is derived from an EMBL/GenBank/DDBJ whole genome shotgun (WGS) entry which is preliminary data.</text>
</comment>
<keyword evidence="2" id="KW-0472">Membrane</keyword>
<feature type="region of interest" description="Disordered" evidence="1">
    <location>
        <begin position="1"/>
        <end position="158"/>
    </location>
</feature>
<keyword evidence="2" id="KW-0812">Transmembrane</keyword>
<feature type="compositionally biased region" description="Basic and acidic residues" evidence="1">
    <location>
        <begin position="149"/>
        <end position="158"/>
    </location>
</feature>
<dbReference type="NCBIfam" id="NF033635">
    <property type="entry name" value="SLATT_fungal"/>
    <property type="match status" value="1"/>
</dbReference>
<sequence length="355" mass="39335">MHELPEGLATSLRSWRGSVYSTHDRGQDAEVDLEKGRRGQGDEEKQIERGLSSATASSDAAHRTAPSTSPARQFTRQHSQNNGGQKHHPEPNSQQQKGGREQVDGTRQPSHQRQDRQPKQSKRRAKSQEDDVNETVATTTKQSVFTAPKVDDPDPAADRIASEENAPLSPSAFHSLIGMRPPDLRHHEPDTKPLALQHGLYAQIQHRLSSVQTKYRTYDILTYVLLLLQLALSAVFIVLGSLAQVDSHIAIAVLGAVSTVIGSALALMKGQGLPNRLRQTRDGLRNVVFEAEELYWDFQADRAVYFRDVVKLREDYLRVVEEARRNHPDTWNSTTTGIAQGVGVKAKGKKAVAKA</sequence>
<accession>A0A4U0TU74</accession>
<dbReference type="InterPro" id="IPR041622">
    <property type="entry name" value="SLATT_fungi"/>
</dbReference>
<evidence type="ECO:0000259" key="3">
    <source>
        <dbReference type="Pfam" id="PF18142"/>
    </source>
</evidence>